<protein>
    <submittedName>
        <fullName evidence="2">Uncharacterized protein</fullName>
    </submittedName>
</protein>
<accession>W2KNG1</accession>
<feature type="region of interest" description="Disordered" evidence="1">
    <location>
        <begin position="182"/>
        <end position="235"/>
    </location>
</feature>
<feature type="compositionally biased region" description="Basic and acidic residues" evidence="1">
    <location>
        <begin position="193"/>
        <end position="209"/>
    </location>
</feature>
<feature type="region of interest" description="Disordered" evidence="1">
    <location>
        <begin position="1"/>
        <end position="92"/>
    </location>
</feature>
<dbReference type="AlphaFoldDB" id="W2KNG1"/>
<evidence type="ECO:0000313" key="2">
    <source>
        <dbReference type="EMBL" id="ETL86766.1"/>
    </source>
</evidence>
<dbReference type="Proteomes" id="UP000054423">
    <property type="component" value="Unassembled WGS sequence"/>
</dbReference>
<proteinExistence type="predicted"/>
<feature type="compositionally biased region" description="Polar residues" evidence="1">
    <location>
        <begin position="13"/>
        <end position="29"/>
    </location>
</feature>
<feature type="compositionally biased region" description="Polar residues" evidence="1">
    <location>
        <begin position="62"/>
        <end position="81"/>
    </location>
</feature>
<dbReference type="EMBL" id="KI681200">
    <property type="protein sequence ID" value="ETL86766.1"/>
    <property type="molecule type" value="Genomic_DNA"/>
</dbReference>
<name>W2KNG1_PHYNI</name>
<organism evidence="2">
    <name type="scientific">Phytophthora nicotianae</name>
    <name type="common">Potato buckeye rot agent</name>
    <name type="synonym">Phytophthora parasitica</name>
    <dbReference type="NCBI Taxonomy" id="4792"/>
    <lineage>
        <taxon>Eukaryota</taxon>
        <taxon>Sar</taxon>
        <taxon>Stramenopiles</taxon>
        <taxon>Oomycota</taxon>
        <taxon>Peronosporomycetes</taxon>
        <taxon>Peronosporales</taxon>
        <taxon>Peronosporaceae</taxon>
        <taxon>Phytophthora</taxon>
    </lineage>
</organism>
<sequence>SPDTTAAAGMVSDAQSEAANFSTAETTSFDDWGGGGTTEPQQEGFIANEDFSGSFDAAISTPAMTTESESDIAGQTAQTDEASPADVPDVPIADEDPVAIASLDSSALTPCADLDFDDIFGETGGFAKPSVEFQTDNAIENTIVPTGIIPVDQCDDLEFNDIFGDNAGAGKGAFPAPGGSGAYGDMISTTTEHGSKEKDLNASGNEDRTASGVEVRSGTPASDFYASFTTDSLKQ</sequence>
<reference evidence="2" key="1">
    <citation type="submission" date="2013-11" db="EMBL/GenBank/DDBJ databases">
        <title>The Genome Sequence of Phytophthora parasitica CHvinca01.</title>
        <authorList>
            <consortium name="The Broad Institute Genomics Platform"/>
            <person name="Russ C."/>
            <person name="Tyler B."/>
            <person name="Panabieres F."/>
            <person name="Shan W."/>
            <person name="Tripathy S."/>
            <person name="Grunwald N."/>
            <person name="Machado M."/>
            <person name="Johnson C.S."/>
            <person name="Arredondo F."/>
            <person name="Hong C."/>
            <person name="Coffey M."/>
            <person name="Young S.K."/>
            <person name="Zeng Q."/>
            <person name="Gargeya S."/>
            <person name="Fitzgerald M."/>
            <person name="Abouelleil A."/>
            <person name="Alvarado L."/>
            <person name="Chapman S.B."/>
            <person name="Gainer-Dewar J."/>
            <person name="Goldberg J."/>
            <person name="Griggs A."/>
            <person name="Gujja S."/>
            <person name="Hansen M."/>
            <person name="Howarth C."/>
            <person name="Imamovic A."/>
            <person name="Ireland A."/>
            <person name="Larimer J."/>
            <person name="McCowan C."/>
            <person name="Murphy C."/>
            <person name="Pearson M."/>
            <person name="Poon T.W."/>
            <person name="Priest M."/>
            <person name="Roberts A."/>
            <person name="Saif S."/>
            <person name="Shea T."/>
            <person name="Sykes S."/>
            <person name="Wortman J."/>
            <person name="Nusbaum C."/>
            <person name="Birren B."/>
        </authorList>
    </citation>
    <scope>NUCLEOTIDE SEQUENCE [LARGE SCALE GENOMIC DNA]</scope>
    <source>
        <strain evidence="2">CHvinca01</strain>
    </source>
</reference>
<evidence type="ECO:0000256" key="1">
    <source>
        <dbReference type="SAM" id="MobiDB-lite"/>
    </source>
</evidence>
<gene>
    <name evidence="2" type="ORF">L917_13854</name>
</gene>
<feature type="non-terminal residue" evidence="2">
    <location>
        <position position="1"/>
    </location>
</feature>